<accession>A0AAE9MLN0</accession>
<sequence>MVSIEKVKKYSIEELIEYIYNNKISKDTFINAYDKSSLTIKEAESLLYNIDVSYKRINESLELELKLFYVLVPFGVINIFLHSHNSDIKRFETFKFKRKIRQYYLYSSVGSIAYIIGGILIGIFS</sequence>
<evidence type="ECO:0000313" key="3">
    <source>
        <dbReference type="Proteomes" id="UP001056837"/>
    </source>
</evidence>
<dbReference type="Proteomes" id="UP001056837">
    <property type="component" value="Chromosome"/>
</dbReference>
<name>A0AAE9MLN0_9FLAO</name>
<feature type="transmembrane region" description="Helical" evidence="1">
    <location>
        <begin position="103"/>
        <end position="124"/>
    </location>
</feature>
<organism evidence="2 3">
    <name type="scientific">Tenacibaculum mesophilum</name>
    <dbReference type="NCBI Taxonomy" id="104268"/>
    <lineage>
        <taxon>Bacteria</taxon>
        <taxon>Pseudomonadati</taxon>
        <taxon>Bacteroidota</taxon>
        <taxon>Flavobacteriia</taxon>
        <taxon>Flavobacteriales</taxon>
        <taxon>Flavobacteriaceae</taxon>
        <taxon>Tenacibaculum</taxon>
    </lineage>
</organism>
<dbReference type="AlphaFoldDB" id="A0AAE9MLN0"/>
<reference evidence="2" key="1">
    <citation type="submission" date="2020-04" db="EMBL/GenBank/DDBJ databases">
        <title>Tenacibaculum mesophilum bac2.</title>
        <authorList>
            <person name="Li M."/>
        </authorList>
    </citation>
    <scope>NUCLEOTIDE SEQUENCE</scope>
    <source>
        <strain evidence="2">Bac2</strain>
    </source>
</reference>
<keyword evidence="1" id="KW-0812">Transmembrane</keyword>
<keyword evidence="1" id="KW-1133">Transmembrane helix</keyword>
<keyword evidence="1" id="KW-0472">Membrane</keyword>
<dbReference type="EMBL" id="CP050861">
    <property type="protein sequence ID" value="UTD15592.1"/>
    <property type="molecule type" value="Genomic_DNA"/>
</dbReference>
<protein>
    <submittedName>
        <fullName evidence="2">Uncharacterized protein</fullName>
    </submittedName>
</protein>
<evidence type="ECO:0000313" key="2">
    <source>
        <dbReference type="EMBL" id="UTD15592.1"/>
    </source>
</evidence>
<proteinExistence type="predicted"/>
<evidence type="ECO:0000256" key="1">
    <source>
        <dbReference type="SAM" id="Phobius"/>
    </source>
</evidence>
<gene>
    <name evidence="2" type="ORF">HER15_08980</name>
</gene>
<dbReference type="RefSeq" id="WP_047788187.1">
    <property type="nucleotide sequence ID" value="NZ_CP050861.1"/>
</dbReference>